<organism evidence="2 3">
    <name type="scientific">Candidatus Intestinimonas pullistercoris</name>
    <dbReference type="NCBI Taxonomy" id="2838623"/>
    <lineage>
        <taxon>Bacteria</taxon>
        <taxon>Bacillati</taxon>
        <taxon>Bacillota</taxon>
        <taxon>Clostridia</taxon>
        <taxon>Eubacteriales</taxon>
        <taxon>Intestinimonas</taxon>
    </lineage>
</organism>
<name>A0A9D2P075_9FIRM</name>
<evidence type="ECO:0000313" key="2">
    <source>
        <dbReference type="EMBL" id="HJC40008.1"/>
    </source>
</evidence>
<protein>
    <submittedName>
        <fullName evidence="2">Uncharacterized protein</fullName>
    </submittedName>
</protein>
<dbReference type="EMBL" id="DWWJ01000006">
    <property type="protein sequence ID" value="HJC40008.1"/>
    <property type="molecule type" value="Genomic_DNA"/>
</dbReference>
<proteinExistence type="predicted"/>
<reference evidence="2" key="1">
    <citation type="journal article" date="2021" name="PeerJ">
        <title>Extensive microbial diversity within the chicken gut microbiome revealed by metagenomics and culture.</title>
        <authorList>
            <person name="Gilroy R."/>
            <person name="Ravi A."/>
            <person name="Getino M."/>
            <person name="Pursley I."/>
            <person name="Horton D.L."/>
            <person name="Alikhan N.F."/>
            <person name="Baker D."/>
            <person name="Gharbi K."/>
            <person name="Hall N."/>
            <person name="Watson M."/>
            <person name="Adriaenssens E.M."/>
            <person name="Foster-Nyarko E."/>
            <person name="Jarju S."/>
            <person name="Secka A."/>
            <person name="Antonio M."/>
            <person name="Oren A."/>
            <person name="Chaudhuri R.R."/>
            <person name="La Ragione R."/>
            <person name="Hildebrand F."/>
            <person name="Pallen M.J."/>
        </authorList>
    </citation>
    <scope>NUCLEOTIDE SEQUENCE</scope>
    <source>
        <strain evidence="2">CHK186-1790</strain>
    </source>
</reference>
<keyword evidence="1" id="KW-1133">Transmembrane helix</keyword>
<feature type="transmembrane region" description="Helical" evidence="1">
    <location>
        <begin position="105"/>
        <end position="122"/>
    </location>
</feature>
<dbReference type="AlphaFoldDB" id="A0A9D2P075"/>
<feature type="transmembrane region" description="Helical" evidence="1">
    <location>
        <begin position="70"/>
        <end position="89"/>
    </location>
</feature>
<keyword evidence="1" id="KW-0472">Membrane</keyword>
<gene>
    <name evidence="2" type="ORF">H9701_00455</name>
</gene>
<comment type="caution">
    <text evidence="2">The sequence shown here is derived from an EMBL/GenBank/DDBJ whole genome shotgun (WGS) entry which is preliminary data.</text>
</comment>
<dbReference type="Proteomes" id="UP000823882">
    <property type="component" value="Unassembled WGS sequence"/>
</dbReference>
<sequence>MEEAQAQRALLEEQLATADQSLGFLLMLVASVLLSFWTVTVQRRGLCLTLAGEEEQAAALPDVLPARRTAGAMVIGSLGFFLCLALRAWEDARSGTEAACRSASANLWASLFVLLAALLRFLDLRNQAAGQDGSEAGTLPA</sequence>
<evidence type="ECO:0000313" key="3">
    <source>
        <dbReference type="Proteomes" id="UP000823882"/>
    </source>
</evidence>
<keyword evidence="1" id="KW-0812">Transmembrane</keyword>
<feature type="transmembrane region" description="Helical" evidence="1">
    <location>
        <begin position="20"/>
        <end position="39"/>
    </location>
</feature>
<evidence type="ECO:0000256" key="1">
    <source>
        <dbReference type="SAM" id="Phobius"/>
    </source>
</evidence>
<accession>A0A9D2P075</accession>
<reference evidence="2" key="2">
    <citation type="submission" date="2021-04" db="EMBL/GenBank/DDBJ databases">
        <authorList>
            <person name="Gilroy R."/>
        </authorList>
    </citation>
    <scope>NUCLEOTIDE SEQUENCE</scope>
    <source>
        <strain evidence="2">CHK186-1790</strain>
    </source>
</reference>